<feature type="domain" description="Histidine kinase/HSP90-like ATPase" evidence="1">
    <location>
        <begin position="20"/>
        <end position="104"/>
    </location>
</feature>
<dbReference type="InterPro" id="IPR003594">
    <property type="entry name" value="HATPase_dom"/>
</dbReference>
<accession>L1LG72</accession>
<keyword evidence="3" id="KW-1185">Reference proteome</keyword>
<protein>
    <recommendedName>
        <fullName evidence="1">Histidine kinase/HSP90-like ATPase domain-containing protein</fullName>
    </recommendedName>
</protein>
<dbReference type="Gene3D" id="3.30.565.10">
    <property type="entry name" value="Histidine kinase-like ATPase, C-terminal domain"/>
    <property type="match status" value="1"/>
</dbReference>
<gene>
    <name evidence="2" type="ORF">BEWA_043970</name>
</gene>
<evidence type="ECO:0000313" key="2">
    <source>
        <dbReference type="EMBL" id="EKX74356.1"/>
    </source>
</evidence>
<dbReference type="Proteomes" id="UP000031512">
    <property type="component" value="Unassembled WGS sequence"/>
</dbReference>
<evidence type="ECO:0000259" key="1">
    <source>
        <dbReference type="Pfam" id="PF02518"/>
    </source>
</evidence>
<dbReference type="eggNOG" id="ENOG502S6G4">
    <property type="taxonomic scope" value="Eukaryota"/>
</dbReference>
<dbReference type="VEuPathDB" id="PiroplasmaDB:BEWA_043970"/>
<dbReference type="SUPFAM" id="SSF55874">
    <property type="entry name" value="ATPase domain of HSP90 chaperone/DNA topoisomerase II/histidine kinase"/>
    <property type="match status" value="1"/>
</dbReference>
<dbReference type="KEGG" id="beq:BEWA_043970"/>
<dbReference type="InterPro" id="IPR036890">
    <property type="entry name" value="HATPase_C_sf"/>
</dbReference>
<dbReference type="EMBL" id="ACOU01000002">
    <property type="protein sequence ID" value="EKX74356.1"/>
    <property type="molecule type" value="Genomic_DNA"/>
</dbReference>
<dbReference type="OrthoDB" id="1562195at2759"/>
<dbReference type="RefSeq" id="XP_004833808.1">
    <property type="nucleotide sequence ID" value="XM_004833751.1"/>
</dbReference>
<sequence length="113" mass="12283">MDVLEFFAQSNFSLSGLNNKSALFTICKELIDNAFDACKSKTQRIHHIALDISKCKPEDPIQVTCLDDGCGISCDSIESIGEIFNSSKKLEESSGAFGLGLKTVGRHTNPNNL</sequence>
<dbReference type="GeneID" id="15807804"/>
<reference evidence="2 3" key="1">
    <citation type="journal article" date="2012" name="BMC Genomics">
        <title>Comparative genomic analysis and phylogenetic position of Theileria equi.</title>
        <authorList>
            <person name="Kappmeyer L.S."/>
            <person name="Thiagarajan M."/>
            <person name="Herndon D.R."/>
            <person name="Ramsay J.D."/>
            <person name="Caler E."/>
            <person name="Djikeng A."/>
            <person name="Gillespie J.J."/>
            <person name="Lau A.O."/>
            <person name="Roalson E.H."/>
            <person name="Silva J.C."/>
            <person name="Silva M.G."/>
            <person name="Suarez C.E."/>
            <person name="Ueti M.W."/>
            <person name="Nene V.M."/>
            <person name="Mealey R.H."/>
            <person name="Knowles D.P."/>
            <person name="Brayton K.A."/>
        </authorList>
    </citation>
    <scope>NUCLEOTIDE SEQUENCE [LARGE SCALE GENOMIC DNA]</scope>
    <source>
        <strain evidence="2 3">WA</strain>
    </source>
</reference>
<dbReference type="AlphaFoldDB" id="L1LG72"/>
<evidence type="ECO:0000313" key="3">
    <source>
        <dbReference type="Proteomes" id="UP000031512"/>
    </source>
</evidence>
<comment type="caution">
    <text evidence="2">The sequence shown here is derived from an EMBL/GenBank/DDBJ whole genome shotgun (WGS) entry which is preliminary data.</text>
</comment>
<organism evidence="2 3">
    <name type="scientific">Theileria equi strain WA</name>
    <dbReference type="NCBI Taxonomy" id="1537102"/>
    <lineage>
        <taxon>Eukaryota</taxon>
        <taxon>Sar</taxon>
        <taxon>Alveolata</taxon>
        <taxon>Apicomplexa</taxon>
        <taxon>Aconoidasida</taxon>
        <taxon>Piroplasmida</taxon>
        <taxon>Theileriidae</taxon>
        <taxon>Theileria</taxon>
    </lineage>
</organism>
<dbReference type="Pfam" id="PF02518">
    <property type="entry name" value="HATPase_c"/>
    <property type="match status" value="1"/>
</dbReference>
<proteinExistence type="predicted"/>
<name>L1LG72_THEEQ</name>